<dbReference type="eggNOG" id="arCOG02552">
    <property type="taxonomic scope" value="Archaea"/>
</dbReference>
<dbReference type="PANTHER" id="PTHR22990">
    <property type="entry name" value="F-BOX ONLY PROTEIN"/>
    <property type="match status" value="1"/>
</dbReference>
<dbReference type="InterPro" id="IPR007742">
    <property type="entry name" value="NosD_dom"/>
</dbReference>
<dbReference type="PANTHER" id="PTHR22990:SF15">
    <property type="entry name" value="F-BOX ONLY PROTEIN 10"/>
    <property type="match status" value="1"/>
</dbReference>
<organism evidence="7 8">
    <name type="scientific">Archaeoglobus fulgidus (strain ATCC 49558 / DSM 4304 / JCM 9628 / NBRC 100126 / VC-16)</name>
    <dbReference type="NCBI Taxonomy" id="224325"/>
    <lineage>
        <taxon>Archaea</taxon>
        <taxon>Methanobacteriati</taxon>
        <taxon>Methanobacteriota</taxon>
        <taxon>Archaeoglobi</taxon>
        <taxon>Archaeoglobales</taxon>
        <taxon>Archaeoglobaceae</taxon>
        <taxon>Archaeoglobus</taxon>
    </lineage>
</organism>
<dbReference type="Gene3D" id="2.60.40.10">
    <property type="entry name" value="Immunoglobulins"/>
    <property type="match status" value="1"/>
</dbReference>
<feature type="transmembrane region" description="Helical" evidence="5">
    <location>
        <begin position="29"/>
        <end position="51"/>
    </location>
</feature>
<feature type="compositionally biased region" description="Gly residues" evidence="4">
    <location>
        <begin position="284"/>
        <end position="306"/>
    </location>
</feature>
<evidence type="ECO:0000256" key="5">
    <source>
        <dbReference type="SAM" id="Phobius"/>
    </source>
</evidence>
<dbReference type="InterPro" id="IPR006633">
    <property type="entry name" value="Carb-bd_sugar_hydrolysis-dom"/>
</dbReference>
<dbReference type="Gene3D" id="2.160.20.10">
    <property type="entry name" value="Single-stranded right-handed beta-helix, Pectin lyase-like"/>
    <property type="match status" value="3"/>
</dbReference>
<dbReference type="InterPro" id="IPR011050">
    <property type="entry name" value="Pectin_lyase_fold/virulence"/>
</dbReference>
<evidence type="ECO:0000256" key="4">
    <source>
        <dbReference type="SAM" id="MobiDB-lite"/>
    </source>
</evidence>
<keyword evidence="2" id="KW-0677">Repeat</keyword>
<dbReference type="NCBIfam" id="TIGR03804">
    <property type="entry name" value="para_beta_helix"/>
    <property type="match status" value="1"/>
</dbReference>
<dbReference type="HOGENOM" id="CLU_229088_0_0_2"/>
<dbReference type="Pfam" id="PF05048">
    <property type="entry name" value="NosD"/>
    <property type="match status" value="3"/>
</dbReference>
<feature type="domain" description="Fibronectin type-III" evidence="6">
    <location>
        <begin position="326"/>
        <end position="418"/>
    </location>
</feature>
<evidence type="ECO:0000313" key="7">
    <source>
        <dbReference type="EMBL" id="AAB89834.1"/>
    </source>
</evidence>
<reference evidence="7 8" key="1">
    <citation type="journal article" date="1997" name="Nature">
        <title>The complete genome sequence of the hyperthermophilic, sulphate-reducing archaeon Archaeoglobus fulgidus.</title>
        <authorList>
            <person name="Klenk H.P."/>
            <person name="Clayton R.A."/>
            <person name="Tomb J."/>
            <person name="White O."/>
            <person name="Nelson K.E."/>
            <person name="Ketchum K.A."/>
            <person name="Dodson R.J."/>
            <person name="Gwinn M."/>
            <person name="Hickey E.K."/>
            <person name="Peterson J.D."/>
            <person name="Richardson D.L."/>
            <person name="Kerlavage A.R."/>
            <person name="Graham D.E."/>
            <person name="Kyrpides N.C."/>
            <person name="Fleischmann R.D."/>
            <person name="Quackenbush J."/>
            <person name="Lee N.H."/>
            <person name="Sutton G.G."/>
            <person name="Gill S."/>
            <person name="Kirkness E.F."/>
            <person name="Dougherty B.A."/>
            <person name="McKenney K."/>
            <person name="Adams M.D."/>
            <person name="Loftus B."/>
            <person name="Peterson S."/>
            <person name="Reich C.I."/>
            <person name="McNeil L.K."/>
            <person name="Badger J.H."/>
            <person name="Glodek A."/>
            <person name="Zhou L."/>
            <person name="Overbeek R."/>
            <person name="Gocayne J.D."/>
            <person name="Weidman J.F."/>
            <person name="McDonald L."/>
            <person name="Utterback T."/>
            <person name="Cotton M.D."/>
            <person name="Spriggs T."/>
            <person name="Artiach P."/>
            <person name="Kaine B.P."/>
            <person name="Sykes S.M."/>
            <person name="Sadow P.W."/>
            <person name="D'Andrea K.P."/>
            <person name="Bowman C."/>
            <person name="Fujii C."/>
            <person name="Garland S.A."/>
            <person name="Mason T.M."/>
            <person name="Olsen G.J."/>
            <person name="Fraser C.M."/>
            <person name="Smith H.O."/>
            <person name="Woese C.R."/>
            <person name="Venter J.C."/>
        </authorList>
    </citation>
    <scope>NUCLEOTIDE SEQUENCE [LARGE SCALE GENOMIC DNA]</scope>
    <source>
        <strain evidence="8">ATCC 49558 / DSM 4304 / JCM 9628 / NBRC 100126 / VC-16</strain>
    </source>
</reference>
<name>O28859_ARCFU</name>
<dbReference type="InterPro" id="IPR036116">
    <property type="entry name" value="FN3_sf"/>
</dbReference>
<dbReference type="Proteomes" id="UP000002199">
    <property type="component" value="Chromosome"/>
</dbReference>
<keyword evidence="8" id="KW-1185">Reference proteome</keyword>
<dbReference type="PaxDb" id="224325-AF_1413"/>
<proteinExistence type="predicted"/>
<gene>
    <name evidence="7" type="ordered locus">AF_1413</name>
</gene>
<keyword evidence="5" id="KW-0472">Membrane</keyword>
<dbReference type="PIR" id="D69426">
    <property type="entry name" value="D69426"/>
</dbReference>
<dbReference type="SMART" id="SM00060">
    <property type="entry name" value="FN3"/>
    <property type="match status" value="1"/>
</dbReference>
<dbReference type="SMART" id="SM00722">
    <property type="entry name" value="CASH"/>
    <property type="match status" value="6"/>
</dbReference>
<dbReference type="InterPro" id="IPR051550">
    <property type="entry name" value="SCF-Subunits/Alg-Epimerases"/>
</dbReference>
<comment type="pathway">
    <text evidence="1">Protein modification; protein ubiquitination.</text>
</comment>
<sequence length="2425" mass="266573">MTEVLKMSTNALNTCDFSVVSERSVNLRILGFLGILLVMLIIPVHGAVIVVPDNKTIQEVIDSASDGDTVVVRDGVYSVYLNITKSITLRSENGTANCILEASTNDDVIEVHADFVTITGFTIRNGNDDGVDVEPLNGDPSDHVNISNNVFYNLYGGIQIEDSNYTVVRDNNITAVETGVYIYGSSYFNTIVNNTIRDATSYGINMGSGRESEIYLNRFINNSVNARDCGRNHWNSTEMHQYAYQGNVFTNYTGNYWDDYVGADSNGDGIGDTPYNISSEWCGEEGGGADGGRGGGGIPLPIGGSGSASQSKDYYPMLFETLQPPAISNVRVSDVTNSSATIRWDVSLAANNRVLFSTNSDLSSPQWSAWDNSTDSPMITLSGLSAGTAYYFSVYSFRPDNASLYSNSSIMSFTTIRNPKTWYVDDDGQNCSADFASIQDAVNASIDGDTIVVCNGTYVENIVVNRTLNITGMGNPVVEANNSGSGFTLKSNGNIIQGFTIKNASYGECYGYVKHGGIKVGYTTYEITGLGDCTQITDFESTDNVIRNNRFVNGGVVLVKGYISSGSNRNTITGNIFESSMVTIEQSSYNEISFNTFLNQTSYGYIVVEGAQYRKASHNTIHGNRFVKYYQSTMPAIWIKSYADYTNISGNILEGYGGIAVSSNGCVIADNIINGFTPILEDDDGIKLNHVSNCILVNNTVNQKYAGVKIDTSSMSAFSTNITMRDNSLLQNTYDFYFDAGEIGDYEIAPVFEDFNHDIDTSNVVTGGAIYFLKNASDLVLDHSANPPVGFFACANCKNITLKNLGLSSNSHGIILYNTSHSAIESVGAYYNHLAGLAAYYSSNITITNSTFEWNGDRNEAAGVFLGKSENVAVEKSEINSNWCYGIEFSYSSNNTVRGANITDNGPYIEFSPIADDCYSGGSGVKLYESEGNTITSSYIKAKKVPIHGAWRGGQKYGIHSTSSSGNLIYNNYFFNHSVNAYDTGNNRWNVTPTADENIIGGPYLGGNYWHDYAGEDVAGGDGLGDTLLPYNSGGNIQNGGDYHPLTNPNPDFRAPAIYVVSPVEGRTYSANYVYLEVYSPDPDVDRWWYSLNSGANVTFTPNTTISGLSNGNYNLRVYVNDTAGNLNSTIVNFSISISSGGGAGGGAGGGGGGVKSPPPLEEVVEPEFEIKIINPKNEEYVERELDLNFVSTVPLARASFILDDGSAERIDIPLFATSGSVKLTRLSLGEHRIIVNGEDYYGKKGRGEVEFKIVPLALGEVSIAGTETTPRFVEDVAFSFFGRDCDYILQFEAKGDARIDVHVNQFYRDGVMQYNDLQGGMVFSFTPTQSYQVYEVPISNVSADVENIISFISENAESGGEEGWVVRNVTLIPNQNVTFPQITVFTFDRAISANETMQAYLKVDGASEGYEGYVYLLTPLGRKLYYPDWSEEERPIDGRYLKLSYYGKLPSTLDFDGMEEGTYLLVGKIVDSYGKKVSVSTEKIYHSQKVSVKLYVNRDVFSRGQEILVEHMLTGSQKNGTLMVSLESPDGDRIYLPVLSEEPEIKNYAPIHSDYFVALNEIVADWTEGTYILRSSLYNESGELLDDDITTFHVCFKDSTVEGTYLRYTDDTSPIVLSRIRLIDFYTMDFEEMEISGNHYDYSFTIKPGKYYLTGEAYSGSGKVYRIPLTLISADCGRKVTRNLELEFLYERSSSGLEMWGLEGRNLVEKISEKYIRLEGISACSKPKVGVAVVLDDTALDMLRDDIKLLYGIEGFEEADKAKISSFLAARATEFVRSTSPEVEVYSVNDLIEVLNQAETALRNPGMPDYFYVIKIGGDMHYYHITADLQEFPQRTILPETYYYVTEVSNPLDNVGLIIQRTGDLRQIIDDFEMKRPVPPRDPRIEIKVVPDSVSPDSEESREATIYAKVTDCRGKPAVWISESLGNVLRRQEVYFQKETERGVVRADWEATKVSTEGEIVSSNQWVIGDTRTAGEGIEGGTAVAKYTLKEGIEAGEDLVKVVTFGRGMKKATAVAVIKINGVKMDVKAEREILPRHSTFVEVSLYRENEKGEREPLAGKSIVVGRNQLLDGRLTPAGVLDASGNPVTDENGVAKLKYTAGEKEGLARMSFEYRSELGVVRDSASIKVKEKEFTLFIKWSAISVTSLSGTEELSHSMQALCCPDDSECHWETDSGSYSKTLNEARGHSYFFTSQTTWKQGGEDERTTATFIQSKFYNSENSGGGSSSFCDNSVSSSSSSQGSFSGTVSAHVGDVKTEMVYETPSGDLLVCIAPVPLSFSMKGSDSHTYSSVSTVSWSSSKGSGSETYSYSDSGGCQYDGNPETNPTNLREGCHEGNFAEVQNVWVETYPSVTDKNPFWGCIILEKVGEDRWEEVRGQYNVKRSTPSSTSYTWDCGYRECQMTRSYTGSRDVTYEGNIEIRVVKK</sequence>
<dbReference type="CDD" id="cd00063">
    <property type="entry name" value="FN3"/>
    <property type="match status" value="1"/>
</dbReference>
<dbReference type="EMBL" id="AE000782">
    <property type="protein sequence ID" value="AAB89834.1"/>
    <property type="molecule type" value="Genomic_DNA"/>
</dbReference>
<protein>
    <submittedName>
        <fullName evidence="7">Surface layer protein B (SlgB-2)</fullName>
    </submittedName>
</protein>
<dbReference type="EnsemblBacteria" id="AAB89834">
    <property type="protein sequence ID" value="AAB89834"/>
    <property type="gene ID" value="AF_1413"/>
</dbReference>
<dbReference type="SUPFAM" id="SSF51126">
    <property type="entry name" value="Pectin lyase-like"/>
    <property type="match status" value="3"/>
</dbReference>
<dbReference type="SUPFAM" id="SSF49265">
    <property type="entry name" value="Fibronectin type III"/>
    <property type="match status" value="1"/>
</dbReference>
<evidence type="ECO:0000313" key="8">
    <source>
        <dbReference type="Proteomes" id="UP000002199"/>
    </source>
</evidence>
<dbReference type="SMART" id="SM00710">
    <property type="entry name" value="PbH1"/>
    <property type="match status" value="16"/>
</dbReference>
<dbReference type="InterPro" id="IPR003961">
    <property type="entry name" value="FN3_dom"/>
</dbReference>
<dbReference type="InterPro" id="IPR022441">
    <property type="entry name" value="Para_beta_helix_rpt-2"/>
</dbReference>
<keyword evidence="3" id="KW-0833">Ubl conjugation pathway</keyword>
<dbReference type="InterPro" id="IPR006626">
    <property type="entry name" value="PbH1"/>
</dbReference>
<keyword evidence="5" id="KW-0812">Transmembrane</keyword>
<evidence type="ECO:0000256" key="3">
    <source>
        <dbReference type="ARBA" id="ARBA00022786"/>
    </source>
</evidence>
<accession>O28859</accession>
<dbReference type="KEGG" id="afu:AF_1413"/>
<dbReference type="STRING" id="224325.AF_1413"/>
<dbReference type="eggNOG" id="arCOG02499">
    <property type="taxonomic scope" value="Archaea"/>
</dbReference>
<dbReference type="PROSITE" id="PS50853">
    <property type="entry name" value="FN3"/>
    <property type="match status" value="1"/>
</dbReference>
<keyword evidence="5" id="KW-1133">Transmembrane helix</keyword>
<feature type="region of interest" description="Disordered" evidence="4">
    <location>
        <begin position="284"/>
        <end position="307"/>
    </location>
</feature>
<dbReference type="InterPro" id="IPR013783">
    <property type="entry name" value="Ig-like_fold"/>
</dbReference>
<evidence type="ECO:0000256" key="2">
    <source>
        <dbReference type="ARBA" id="ARBA00022737"/>
    </source>
</evidence>
<evidence type="ECO:0000256" key="1">
    <source>
        <dbReference type="ARBA" id="ARBA00004906"/>
    </source>
</evidence>
<evidence type="ECO:0000259" key="6">
    <source>
        <dbReference type="PROSITE" id="PS50853"/>
    </source>
</evidence>
<dbReference type="InterPro" id="IPR012334">
    <property type="entry name" value="Pectin_lyas_fold"/>
</dbReference>